<reference evidence="1" key="1">
    <citation type="submission" date="2021-09" db="EMBL/GenBank/DDBJ databases">
        <title>The genome of Mauremys mutica provides insights into the evolution of semi-aquatic lifestyle.</title>
        <authorList>
            <person name="Gong S."/>
            <person name="Gao Y."/>
        </authorList>
    </citation>
    <scope>NUCLEOTIDE SEQUENCE</scope>
    <source>
        <strain evidence="1">MM-2020</strain>
        <tissue evidence="1">Muscle</tissue>
    </source>
</reference>
<name>A0A9D3X2G1_9SAUR</name>
<gene>
    <name evidence="1" type="ORF">KIL84_002393</name>
</gene>
<dbReference type="EMBL" id="JAHDVG010000480">
    <property type="protein sequence ID" value="KAH1174249.1"/>
    <property type="molecule type" value="Genomic_DNA"/>
</dbReference>
<protein>
    <submittedName>
        <fullName evidence="1">Uncharacterized protein</fullName>
    </submittedName>
</protein>
<comment type="caution">
    <text evidence="1">The sequence shown here is derived from an EMBL/GenBank/DDBJ whole genome shotgun (WGS) entry which is preliminary data.</text>
</comment>
<dbReference type="Proteomes" id="UP000827986">
    <property type="component" value="Unassembled WGS sequence"/>
</dbReference>
<dbReference type="AlphaFoldDB" id="A0A9D3X2G1"/>
<keyword evidence="2" id="KW-1185">Reference proteome</keyword>
<sequence length="190" mass="22126">MMHIRVKCQSARYCLHEVSCQWDLVALCTLSQDLQPTLSSPKTKKLQGSCGVFAQDFNFRLFLQNVRKCGRKEEEPHRMSVNAFRIHWPSLLHALQKEVNTHHTAKYTCFLNFPGTQCVRVCLFVLLHGGFAMQLVYVKLFSQIHRCKSGVTPLQSIQLLVEVIWSYTYLTESKFWSLMFAKFFMILGER</sequence>
<accession>A0A9D3X2G1</accession>
<proteinExistence type="predicted"/>
<evidence type="ECO:0000313" key="2">
    <source>
        <dbReference type="Proteomes" id="UP000827986"/>
    </source>
</evidence>
<organism evidence="1 2">
    <name type="scientific">Mauremys mutica</name>
    <name type="common">yellowpond turtle</name>
    <dbReference type="NCBI Taxonomy" id="74926"/>
    <lineage>
        <taxon>Eukaryota</taxon>
        <taxon>Metazoa</taxon>
        <taxon>Chordata</taxon>
        <taxon>Craniata</taxon>
        <taxon>Vertebrata</taxon>
        <taxon>Euteleostomi</taxon>
        <taxon>Archelosauria</taxon>
        <taxon>Testudinata</taxon>
        <taxon>Testudines</taxon>
        <taxon>Cryptodira</taxon>
        <taxon>Durocryptodira</taxon>
        <taxon>Testudinoidea</taxon>
        <taxon>Geoemydidae</taxon>
        <taxon>Geoemydinae</taxon>
        <taxon>Mauremys</taxon>
    </lineage>
</organism>
<evidence type="ECO:0000313" key="1">
    <source>
        <dbReference type="EMBL" id="KAH1174249.1"/>
    </source>
</evidence>